<evidence type="ECO:0000256" key="2">
    <source>
        <dbReference type="ARBA" id="ARBA00022670"/>
    </source>
</evidence>
<keyword evidence="2" id="KW-0645">Protease</keyword>
<keyword evidence="5" id="KW-0732">Signal</keyword>
<dbReference type="SUPFAM" id="SSF49265">
    <property type="entry name" value="Fibronectin type III"/>
    <property type="match status" value="1"/>
</dbReference>
<gene>
    <name evidence="6" type="ordered locus">Poras_0404</name>
</gene>
<dbReference type="EMBL" id="CP002689">
    <property type="protein sequence ID" value="AEE12358.1"/>
    <property type="molecule type" value="Genomic_DNA"/>
</dbReference>
<dbReference type="InterPro" id="IPR036116">
    <property type="entry name" value="FN3_sf"/>
</dbReference>
<evidence type="ECO:0000313" key="7">
    <source>
        <dbReference type="Proteomes" id="UP000006545"/>
    </source>
</evidence>
<keyword evidence="4" id="KW-0843">Virulence</keyword>
<evidence type="ECO:0000313" key="6">
    <source>
        <dbReference type="EMBL" id="AEE12358.1"/>
    </source>
</evidence>
<organism evidence="6 7">
    <name type="scientific">Porphyromonas asaccharolytica (strain ATCC 25260 / DSM 20707 / BCRC 10618 / CCUG 7834 / JCM 6326 / LMG 13178 / VPI 4198 / B440)</name>
    <name type="common">Bacteroides asaccharolyticus</name>
    <dbReference type="NCBI Taxonomy" id="879243"/>
    <lineage>
        <taxon>Bacteria</taxon>
        <taxon>Pseudomonadati</taxon>
        <taxon>Bacteroidota</taxon>
        <taxon>Bacteroidia</taxon>
        <taxon>Bacteroidales</taxon>
        <taxon>Porphyromonadaceae</taxon>
        <taxon>Porphyromonas</taxon>
    </lineage>
</organism>
<comment type="similarity">
    <text evidence="1">Belongs to the peptidase C25 family.</text>
</comment>
<keyword evidence="3" id="KW-0378">Hydrolase</keyword>
<keyword evidence="3" id="KW-0788">Thiol protease</keyword>
<dbReference type="InterPro" id="IPR013783">
    <property type="entry name" value="Ig-like_fold"/>
</dbReference>
<feature type="chain" id="PRO_5003310136" description="Fibronectin type III domain protein" evidence="5">
    <location>
        <begin position="23"/>
        <end position="744"/>
    </location>
</feature>
<dbReference type="OrthoDB" id="1056276at2"/>
<dbReference type="HOGENOM" id="CLU_421424_0_0_10"/>
<evidence type="ECO:0000256" key="1">
    <source>
        <dbReference type="ARBA" id="ARBA00006067"/>
    </source>
</evidence>
<keyword evidence="7" id="KW-1185">Reference proteome</keyword>
<feature type="signal peptide" evidence="5">
    <location>
        <begin position="1"/>
        <end position="22"/>
    </location>
</feature>
<dbReference type="Proteomes" id="UP000006545">
    <property type="component" value="Chromosome"/>
</dbReference>
<accession>F4KN20</accession>
<evidence type="ECO:0008006" key="8">
    <source>
        <dbReference type="Google" id="ProtNLM"/>
    </source>
</evidence>
<dbReference type="Gene3D" id="2.60.40.10">
    <property type="entry name" value="Immunoglobulins"/>
    <property type="match status" value="1"/>
</dbReference>
<proteinExistence type="inferred from homology"/>
<dbReference type="RefSeq" id="WP_013759977.1">
    <property type="nucleotide sequence ID" value="NC_015501.1"/>
</dbReference>
<dbReference type="AlphaFoldDB" id="F4KN20"/>
<dbReference type="GO" id="GO:0008234">
    <property type="term" value="F:cysteine-type peptidase activity"/>
    <property type="evidence" value="ECO:0007669"/>
    <property type="project" value="UniProtKB-KW"/>
</dbReference>
<evidence type="ECO:0000256" key="3">
    <source>
        <dbReference type="ARBA" id="ARBA00022807"/>
    </source>
</evidence>
<name>F4KN20_PORAD</name>
<dbReference type="GO" id="GO:0006508">
    <property type="term" value="P:proteolysis"/>
    <property type="evidence" value="ECO:0007669"/>
    <property type="project" value="UniProtKB-KW"/>
</dbReference>
<evidence type="ECO:0000256" key="4">
    <source>
        <dbReference type="ARBA" id="ARBA00023026"/>
    </source>
</evidence>
<evidence type="ECO:0000256" key="5">
    <source>
        <dbReference type="SAM" id="SignalP"/>
    </source>
</evidence>
<protein>
    <recommendedName>
        <fullName evidence="8">Fibronectin type III domain protein</fullName>
    </recommendedName>
</protein>
<reference evidence="7" key="1">
    <citation type="submission" date="2011-04" db="EMBL/GenBank/DDBJ databases">
        <title>The complete genome of Porphyromonas asaccharolytica DSM 20707.</title>
        <authorList>
            <person name="Lucas S."/>
            <person name="Han J."/>
            <person name="Lapidus A."/>
            <person name="Bruce D."/>
            <person name="Goodwin L."/>
            <person name="Pitluck S."/>
            <person name="Peters L."/>
            <person name="Kyrpides N."/>
            <person name="Mavromatis K."/>
            <person name="Ivanova N."/>
            <person name="Ovchinnikova G."/>
            <person name="Pagani I."/>
            <person name="Lu M."/>
            <person name="Detter J.C."/>
            <person name="Tapia R."/>
            <person name="Han C."/>
            <person name="Land M."/>
            <person name="Hauser L."/>
            <person name="Markowitz V."/>
            <person name="Cheng J.-F."/>
            <person name="Hugenholtz P."/>
            <person name="Woyke T."/>
            <person name="Wu D."/>
            <person name="Gronow S."/>
            <person name="Wellnitz S."/>
            <person name="Brambilla E."/>
            <person name="Klenk H.-P."/>
            <person name="Eisen J.A."/>
        </authorList>
    </citation>
    <scope>NUCLEOTIDE SEQUENCE [LARGE SCALE GENOMIC DNA]</scope>
    <source>
        <strain evidence="7">ATCC 25260 / DSM 20707 / VPI 4198</strain>
    </source>
</reference>
<dbReference type="KEGG" id="pah:Poras_0404"/>
<sequence length="744" mass="82778">MKRTITLLLACMALSASMSLSAQELQTRKALVNPRNAGAEITVLSGHSGLRSTFISPAEAKGDLTLFLKEDFSLMTAGSELAPDTVGTICAPDGTYKYRIWQNIDPQYTHWRGWGGTFDGLTFEECQGKGSTHAAGGTIHLGSKEGAKLNTPPLDLMDVKLHEDDLTSDNIIVIRFKAKVTQPIDPKLCMVRLFVESAETSWYRDGDNPVYKGEWSVLRPLTPEITTLSTEWETYEMAFAGAGHSTIVNMGFQVMPLSREIAETGDYHFDLLLDDVEVYKMKPFLPIPKVTSFTDFTSDSFVANWAAVEGADSYLVDVYYMAVDETVPPNPMGQRPMIRKDYLMGQKVTTNSYKVTGIDPQYVYYYNVRAVQGDKESYRSVDQAVNGLSVPELQPVSDLTADHYVASWSEVPSAGRYFYMAYHDRRVYTDSEVTLIDEDFTGVKDLDGNATGWGVDNPPAGCYAKAYPTDLNMPGWEMYSYAPCTDYVGFDGWQFINHGASASMQAPELDLSHGGGVVRVSVSLYGAYDVTSNQFPQAALALFNYNEETEKYEQADLVYIAEEAQRPIINQWQDYSVQLRNGSKRSIIALFAVKGPEYLFVDNFKVTQRFKKGESYLAPYFGEPLHEGTSINVSVPAPLQQDALYHRVRAVKANEQGLLMSKFSKLEEIRKATAVSQLVLTEPSAKMIEGVLTIVNPNGDSVQVYDVTGRVLYSSAQADTQLELTLPTEQSYIVRIGSQLYKVR</sequence>
<dbReference type="eggNOG" id="ENOG502ZATB">
    <property type="taxonomic scope" value="Bacteria"/>
</dbReference>